<keyword evidence="2" id="KW-1185">Reference proteome</keyword>
<sequence>MGPTTTVAYYSADGVRVFLGQFADPAYLTAGFVGTIERLANIGLFRPLGAVAALLWRRTVVAATRPTSCTTPSAACSAWPWR</sequence>
<name>A0ABQ3Z961_9ACTN</name>
<evidence type="ECO:0000313" key="2">
    <source>
        <dbReference type="Proteomes" id="UP000637628"/>
    </source>
</evidence>
<accession>A0ABQ3Z961</accession>
<dbReference type="RefSeq" id="WP_203734228.1">
    <property type="nucleotide sequence ID" value="NZ_BAAATX010000043.1"/>
</dbReference>
<gene>
    <name evidence="1" type="ORF">Adu01nite_77170</name>
</gene>
<evidence type="ECO:0000313" key="1">
    <source>
        <dbReference type="EMBL" id="GIE06367.1"/>
    </source>
</evidence>
<dbReference type="EMBL" id="BOML01000061">
    <property type="protein sequence ID" value="GIE06367.1"/>
    <property type="molecule type" value="Genomic_DNA"/>
</dbReference>
<dbReference type="Proteomes" id="UP000637628">
    <property type="component" value="Unassembled WGS sequence"/>
</dbReference>
<protein>
    <submittedName>
        <fullName evidence="1">Uncharacterized protein</fullName>
    </submittedName>
</protein>
<proteinExistence type="predicted"/>
<organism evidence="1 2">
    <name type="scientific">Paractinoplanes durhamensis</name>
    <dbReference type="NCBI Taxonomy" id="113563"/>
    <lineage>
        <taxon>Bacteria</taxon>
        <taxon>Bacillati</taxon>
        <taxon>Actinomycetota</taxon>
        <taxon>Actinomycetes</taxon>
        <taxon>Micromonosporales</taxon>
        <taxon>Micromonosporaceae</taxon>
        <taxon>Paractinoplanes</taxon>
    </lineage>
</organism>
<reference evidence="1 2" key="1">
    <citation type="submission" date="2021-01" db="EMBL/GenBank/DDBJ databases">
        <title>Whole genome shotgun sequence of Actinoplanes durhamensis NBRC 14914.</title>
        <authorList>
            <person name="Komaki H."/>
            <person name="Tamura T."/>
        </authorList>
    </citation>
    <scope>NUCLEOTIDE SEQUENCE [LARGE SCALE GENOMIC DNA]</scope>
    <source>
        <strain evidence="1 2">NBRC 14914</strain>
    </source>
</reference>
<comment type="caution">
    <text evidence="1">The sequence shown here is derived from an EMBL/GenBank/DDBJ whole genome shotgun (WGS) entry which is preliminary data.</text>
</comment>